<keyword evidence="3 9" id="KW-0808">Transferase</keyword>
<keyword evidence="6 9" id="KW-0418">Kinase</keyword>
<evidence type="ECO:0000256" key="2">
    <source>
        <dbReference type="ARBA" id="ARBA00022490"/>
    </source>
</evidence>
<dbReference type="GO" id="GO:0000287">
    <property type="term" value="F:magnesium ion binding"/>
    <property type="evidence" value="ECO:0007669"/>
    <property type="project" value="UniProtKB-UniRule"/>
</dbReference>
<dbReference type="Proteomes" id="UP000476030">
    <property type="component" value="Unassembled WGS sequence"/>
</dbReference>
<evidence type="ECO:0000256" key="9">
    <source>
        <dbReference type="HAMAP-Rule" id="MF_00020"/>
    </source>
</evidence>
<dbReference type="NCBIfam" id="TIGR00016">
    <property type="entry name" value="ackA"/>
    <property type="match status" value="1"/>
</dbReference>
<keyword evidence="8 9" id="KW-0460">Magnesium</keyword>
<evidence type="ECO:0000313" key="11">
    <source>
        <dbReference type="EMBL" id="MZR30756.1"/>
    </source>
</evidence>
<dbReference type="GO" id="GO:0006083">
    <property type="term" value="P:acetate metabolic process"/>
    <property type="evidence" value="ECO:0007669"/>
    <property type="project" value="TreeGrafter"/>
</dbReference>
<comment type="cofactor">
    <cofactor evidence="9">
        <name>Mg(2+)</name>
        <dbReference type="ChEBI" id="CHEBI:18420"/>
    </cofactor>
    <cofactor evidence="9">
        <name>Mn(2+)</name>
        <dbReference type="ChEBI" id="CHEBI:29035"/>
    </cofactor>
    <text evidence="9">Mg(2+). Can also accept Mn(2+).</text>
</comment>
<keyword evidence="4 9" id="KW-0479">Metal-binding</keyword>
<feature type="binding site" evidence="9">
    <location>
        <position position="9"/>
    </location>
    <ligand>
        <name>Mg(2+)</name>
        <dbReference type="ChEBI" id="CHEBI:18420"/>
    </ligand>
</feature>
<dbReference type="InterPro" id="IPR023865">
    <property type="entry name" value="Aliphatic_acid_kinase_CS"/>
</dbReference>
<dbReference type="AlphaFoldDB" id="A0A6L8W6I4"/>
<comment type="subcellular location">
    <subcellularLocation>
        <location evidence="9">Cytoplasm</location>
    </subcellularLocation>
</comment>
<dbReference type="PIRSF" id="PIRSF000722">
    <property type="entry name" value="Acetate_prop_kin"/>
    <property type="match status" value="1"/>
</dbReference>
<dbReference type="UniPathway" id="UPA00340">
    <property type="reaction ID" value="UER00458"/>
</dbReference>
<dbReference type="GO" id="GO:0005829">
    <property type="term" value="C:cytosol"/>
    <property type="evidence" value="ECO:0007669"/>
    <property type="project" value="TreeGrafter"/>
</dbReference>
<dbReference type="InterPro" id="IPR000890">
    <property type="entry name" value="Aliphatic_acid_kin_short-chain"/>
</dbReference>
<feature type="binding site" evidence="9">
    <location>
        <position position="380"/>
    </location>
    <ligand>
        <name>Mg(2+)</name>
        <dbReference type="ChEBI" id="CHEBI:18420"/>
    </ligand>
</feature>
<evidence type="ECO:0000256" key="10">
    <source>
        <dbReference type="RuleBase" id="RU003835"/>
    </source>
</evidence>
<proteinExistence type="inferred from homology"/>
<evidence type="ECO:0000256" key="5">
    <source>
        <dbReference type="ARBA" id="ARBA00022741"/>
    </source>
</evidence>
<comment type="subunit">
    <text evidence="9">Homodimer.</text>
</comment>
<gene>
    <name evidence="9" type="primary">ackA</name>
    <name evidence="11" type="ORF">GQE98_08930</name>
</gene>
<evidence type="ECO:0000256" key="7">
    <source>
        <dbReference type="ARBA" id="ARBA00022840"/>
    </source>
</evidence>
<dbReference type="InterPro" id="IPR004372">
    <property type="entry name" value="Ac/propionate_kinase"/>
</dbReference>
<comment type="caution">
    <text evidence="11">The sequence shown here is derived from an EMBL/GenBank/DDBJ whole genome shotgun (WGS) entry which is preliminary data.</text>
</comment>
<organism evidence="11 12">
    <name type="scientific">Sneathiella litorea</name>
    <dbReference type="NCBI Taxonomy" id="2606216"/>
    <lineage>
        <taxon>Bacteria</taxon>
        <taxon>Pseudomonadati</taxon>
        <taxon>Pseudomonadota</taxon>
        <taxon>Alphaproteobacteria</taxon>
        <taxon>Sneathiellales</taxon>
        <taxon>Sneathiellaceae</taxon>
        <taxon>Sneathiella</taxon>
    </lineage>
</organism>
<evidence type="ECO:0000313" key="12">
    <source>
        <dbReference type="Proteomes" id="UP000476030"/>
    </source>
</evidence>
<comment type="pathway">
    <text evidence="9">Metabolic intermediate biosynthesis; acetyl-CoA biosynthesis; acetyl-CoA from acetate: step 1/2.</text>
</comment>
<dbReference type="PANTHER" id="PTHR21060:SF21">
    <property type="entry name" value="ACETATE KINASE"/>
    <property type="match status" value="1"/>
</dbReference>
<evidence type="ECO:0000256" key="4">
    <source>
        <dbReference type="ARBA" id="ARBA00022723"/>
    </source>
</evidence>
<feature type="site" description="Transition state stabilizer" evidence="9">
    <location>
        <position position="242"/>
    </location>
</feature>
<sequence>MTDLILILNAGSSSIKFALYPLSQSASTPIISGKIAGIKRAPVFQARGSTGCAISPGVLAILSIEEDQTALTRRLLCWIKEQTKEHTIVAVGHRVVHGGQQFGGPVLLNEKIIGELEKLQSLAPLHQPYNLSVIALVSSLMPDVPQTACFDTSFHRTQPRLAQLFPIPRHFTDEGIIRYGFHGLSYDYIASVLPDYLKGKSKDRVIVAHLGNGASMCAMKNRRSVATSMGFTALDGLMMGSRPGSLDAGVILHLIQEQNMKPADIQDLLYINSGLLGVSGISNNMQTLLESPHPHAQEAIDLFCYRAAAELGALLPALGGLDAIIFTAGIGEKAPLVRKQICHHLTWLNLRLEEKANAASATVISAPNSAIDVLVIPTNEEEVIAAATYRLVAEKTI</sequence>
<feature type="binding site" evidence="9">
    <location>
        <position position="16"/>
    </location>
    <ligand>
        <name>ATP</name>
        <dbReference type="ChEBI" id="CHEBI:30616"/>
    </ligand>
</feature>
<comment type="function">
    <text evidence="9">Catalyzes the formation of acetyl phosphate from acetate and ATP. Can also catalyze the reverse reaction.</text>
</comment>
<dbReference type="Pfam" id="PF00871">
    <property type="entry name" value="Acetate_kinase"/>
    <property type="match status" value="1"/>
</dbReference>
<dbReference type="EC" id="2.7.2.1" evidence="9"/>
<evidence type="ECO:0000256" key="6">
    <source>
        <dbReference type="ARBA" id="ARBA00022777"/>
    </source>
</evidence>
<dbReference type="PANTHER" id="PTHR21060">
    <property type="entry name" value="ACETATE KINASE"/>
    <property type="match status" value="1"/>
</dbReference>
<dbReference type="EMBL" id="WTUW01000002">
    <property type="protein sequence ID" value="MZR30756.1"/>
    <property type="molecule type" value="Genomic_DNA"/>
</dbReference>
<comment type="caution">
    <text evidence="9">Lacks conserved residue(s) required for the propagation of feature annotation.</text>
</comment>
<feature type="binding site" evidence="9">
    <location>
        <begin position="209"/>
        <end position="213"/>
    </location>
    <ligand>
        <name>ATP</name>
        <dbReference type="ChEBI" id="CHEBI:30616"/>
    </ligand>
</feature>
<keyword evidence="12" id="KW-1185">Reference proteome</keyword>
<dbReference type="GO" id="GO:0008776">
    <property type="term" value="F:acetate kinase activity"/>
    <property type="evidence" value="ECO:0007669"/>
    <property type="project" value="UniProtKB-UniRule"/>
</dbReference>
<evidence type="ECO:0000256" key="8">
    <source>
        <dbReference type="ARBA" id="ARBA00022842"/>
    </source>
</evidence>
<evidence type="ECO:0000256" key="1">
    <source>
        <dbReference type="ARBA" id="ARBA00008748"/>
    </source>
</evidence>
<dbReference type="RefSeq" id="WP_161315309.1">
    <property type="nucleotide sequence ID" value="NZ_WTUW01000002.1"/>
</dbReference>
<feature type="binding site" evidence="9">
    <location>
        <position position="94"/>
    </location>
    <ligand>
        <name>substrate</name>
    </ligand>
</feature>
<keyword evidence="7 9" id="KW-0067">ATP-binding</keyword>
<comment type="catalytic activity">
    <reaction evidence="9">
        <text>acetate + ATP = acetyl phosphate + ADP</text>
        <dbReference type="Rhea" id="RHEA:11352"/>
        <dbReference type="ChEBI" id="CHEBI:22191"/>
        <dbReference type="ChEBI" id="CHEBI:30089"/>
        <dbReference type="ChEBI" id="CHEBI:30616"/>
        <dbReference type="ChEBI" id="CHEBI:456216"/>
        <dbReference type="EC" id="2.7.2.1"/>
    </reaction>
</comment>
<dbReference type="SUPFAM" id="SSF53067">
    <property type="entry name" value="Actin-like ATPase domain"/>
    <property type="match status" value="2"/>
</dbReference>
<feature type="active site" description="Proton donor/acceptor" evidence="9">
    <location>
        <position position="151"/>
    </location>
</feature>
<feature type="site" description="Transition state stabilizer" evidence="9">
    <location>
        <position position="182"/>
    </location>
</feature>
<dbReference type="GO" id="GO:0005524">
    <property type="term" value="F:ATP binding"/>
    <property type="evidence" value="ECO:0007669"/>
    <property type="project" value="UniProtKB-KW"/>
</dbReference>
<evidence type="ECO:0000256" key="3">
    <source>
        <dbReference type="ARBA" id="ARBA00022679"/>
    </source>
</evidence>
<keyword evidence="2 9" id="KW-0963">Cytoplasm</keyword>
<dbReference type="InterPro" id="IPR043129">
    <property type="entry name" value="ATPase_NBD"/>
</dbReference>
<accession>A0A6L8W6I4</accession>
<dbReference type="HAMAP" id="MF_00020">
    <property type="entry name" value="Acetate_kinase"/>
    <property type="match status" value="1"/>
</dbReference>
<dbReference type="PRINTS" id="PR00471">
    <property type="entry name" value="ACETATEKNASE"/>
</dbReference>
<keyword evidence="5 9" id="KW-0547">Nucleotide-binding</keyword>
<reference evidence="11 12" key="1">
    <citation type="submission" date="2019-12" db="EMBL/GenBank/DDBJ databases">
        <title>Snethiella sp. nov. sp. isolated from sea sand.</title>
        <authorList>
            <person name="Kim J."/>
            <person name="Jeong S.E."/>
            <person name="Jung H.S."/>
            <person name="Jeon C.O."/>
        </authorList>
    </citation>
    <scope>NUCLEOTIDE SEQUENCE [LARGE SCALE GENOMIC DNA]</scope>
    <source>
        <strain evidence="11 12">DP05</strain>
    </source>
</reference>
<protein>
    <recommendedName>
        <fullName evidence="9">Acetate kinase</fullName>
        <ecNumber evidence="9">2.7.2.1</ecNumber>
    </recommendedName>
    <alternativeName>
        <fullName evidence="9">Acetokinase</fullName>
    </alternativeName>
</protein>
<dbReference type="Gene3D" id="3.30.420.40">
    <property type="match status" value="2"/>
</dbReference>
<name>A0A6L8W6I4_9PROT</name>
<comment type="similarity">
    <text evidence="1 9 10">Belongs to the acetokinase family.</text>
</comment>
<dbReference type="PROSITE" id="PS01075">
    <property type="entry name" value="ACETATE_KINASE_1"/>
    <property type="match status" value="1"/>
</dbReference>
<dbReference type="GO" id="GO:0006085">
    <property type="term" value="P:acetyl-CoA biosynthetic process"/>
    <property type="evidence" value="ECO:0007669"/>
    <property type="project" value="UniProtKB-UniRule"/>
</dbReference>